<dbReference type="InterPro" id="IPR032675">
    <property type="entry name" value="LRR_dom_sf"/>
</dbReference>
<dbReference type="AlphaFoldDB" id="A0A0E0K2E7"/>
<evidence type="ECO:0000256" key="16">
    <source>
        <dbReference type="ARBA" id="ARBA00048679"/>
    </source>
</evidence>
<keyword evidence="4" id="KW-0723">Serine/threonine-protein kinase</keyword>
<dbReference type="PANTHER" id="PTHR27000">
    <property type="entry name" value="LEUCINE-RICH REPEAT RECEPTOR-LIKE PROTEIN KINASE FAMILY PROTEIN-RELATED"/>
    <property type="match status" value="1"/>
</dbReference>
<dbReference type="Gene3D" id="3.80.10.10">
    <property type="entry name" value="Ribonuclease Inhibitor"/>
    <property type="match status" value="5"/>
</dbReference>
<name>A0A0E0K2E7_ORYPU</name>
<keyword evidence="8 17" id="KW-0732">Signal</keyword>
<feature type="signal peptide" evidence="17">
    <location>
        <begin position="1"/>
        <end position="26"/>
    </location>
</feature>
<dbReference type="HOGENOM" id="CLU_000288_22_0_1"/>
<comment type="catalytic activity">
    <reaction evidence="15">
        <text>L-threonyl-[protein] + ATP = O-phospho-L-threonyl-[protein] + ADP + H(+)</text>
        <dbReference type="Rhea" id="RHEA:46608"/>
        <dbReference type="Rhea" id="RHEA-COMP:11060"/>
        <dbReference type="Rhea" id="RHEA-COMP:11605"/>
        <dbReference type="ChEBI" id="CHEBI:15378"/>
        <dbReference type="ChEBI" id="CHEBI:30013"/>
        <dbReference type="ChEBI" id="CHEBI:30616"/>
        <dbReference type="ChEBI" id="CHEBI:61977"/>
        <dbReference type="ChEBI" id="CHEBI:456216"/>
        <dbReference type="EC" id="2.7.11.1"/>
    </reaction>
</comment>
<feature type="domain" description="Leucine-rich repeat-containing N-terminal plant-type" evidence="18">
    <location>
        <begin position="35"/>
        <end position="72"/>
    </location>
</feature>
<evidence type="ECO:0000256" key="9">
    <source>
        <dbReference type="ARBA" id="ARBA00022737"/>
    </source>
</evidence>
<evidence type="ECO:0000256" key="10">
    <source>
        <dbReference type="ARBA" id="ARBA00022777"/>
    </source>
</evidence>
<dbReference type="Pfam" id="PF08263">
    <property type="entry name" value="LRRNT_2"/>
    <property type="match status" value="2"/>
</dbReference>
<protein>
    <recommendedName>
        <fullName evidence="2">non-specific serine/threonine protein kinase</fullName>
        <ecNumber evidence="2">2.7.11.1</ecNumber>
    </recommendedName>
</protein>
<accession>A0A0E0K2E7</accession>
<comment type="catalytic activity">
    <reaction evidence="16">
        <text>L-seryl-[protein] + ATP = O-phospho-L-seryl-[protein] + ADP + H(+)</text>
        <dbReference type="Rhea" id="RHEA:17989"/>
        <dbReference type="Rhea" id="RHEA-COMP:9863"/>
        <dbReference type="Rhea" id="RHEA-COMP:11604"/>
        <dbReference type="ChEBI" id="CHEBI:15378"/>
        <dbReference type="ChEBI" id="CHEBI:29999"/>
        <dbReference type="ChEBI" id="CHEBI:30616"/>
        <dbReference type="ChEBI" id="CHEBI:83421"/>
        <dbReference type="ChEBI" id="CHEBI:456216"/>
        <dbReference type="EC" id="2.7.11.1"/>
    </reaction>
</comment>
<evidence type="ECO:0000256" key="1">
    <source>
        <dbReference type="ARBA" id="ARBA00004162"/>
    </source>
</evidence>
<evidence type="ECO:0000256" key="6">
    <source>
        <dbReference type="ARBA" id="ARBA00022679"/>
    </source>
</evidence>
<evidence type="ECO:0000313" key="20">
    <source>
        <dbReference type="Proteomes" id="UP000026962"/>
    </source>
</evidence>
<dbReference type="PANTHER" id="PTHR27000:SF642">
    <property type="entry name" value="INACTIVE LEUCINE-RICH REPEAT RECEPTOR KINASE XIAO-RELATED"/>
    <property type="match status" value="1"/>
</dbReference>
<dbReference type="SUPFAM" id="SSF52047">
    <property type="entry name" value="RNI-like"/>
    <property type="match status" value="1"/>
</dbReference>
<evidence type="ECO:0000256" key="17">
    <source>
        <dbReference type="SAM" id="SignalP"/>
    </source>
</evidence>
<keyword evidence="12" id="KW-0472">Membrane</keyword>
<dbReference type="InterPro" id="IPR013210">
    <property type="entry name" value="LRR_N_plant-typ"/>
</dbReference>
<dbReference type="GO" id="GO:0004674">
    <property type="term" value="F:protein serine/threonine kinase activity"/>
    <property type="evidence" value="ECO:0007669"/>
    <property type="project" value="UniProtKB-KW"/>
</dbReference>
<keyword evidence="5" id="KW-0433">Leucine-rich repeat</keyword>
<evidence type="ECO:0000313" key="19">
    <source>
        <dbReference type="EnsemblPlants" id="OPUNC02G21970.1"/>
    </source>
</evidence>
<keyword evidence="7" id="KW-0812">Transmembrane</keyword>
<dbReference type="SUPFAM" id="SSF56112">
    <property type="entry name" value="Protein kinase-like (PK-like)"/>
    <property type="match status" value="1"/>
</dbReference>
<keyword evidence="10" id="KW-0418">Kinase</keyword>
<evidence type="ECO:0000256" key="3">
    <source>
        <dbReference type="ARBA" id="ARBA00022475"/>
    </source>
</evidence>
<dbReference type="EC" id="2.7.11.1" evidence="2"/>
<evidence type="ECO:0000256" key="8">
    <source>
        <dbReference type="ARBA" id="ARBA00022729"/>
    </source>
</evidence>
<feature type="domain" description="Leucine-rich repeat-containing N-terminal plant-type" evidence="18">
    <location>
        <begin position="434"/>
        <end position="472"/>
    </location>
</feature>
<reference evidence="19" key="2">
    <citation type="submission" date="2018-05" db="EMBL/GenBank/DDBJ databases">
        <title>OpunRS2 (Oryza punctata Reference Sequence Version 2).</title>
        <authorList>
            <person name="Zhang J."/>
            <person name="Kudrna D."/>
            <person name="Lee S."/>
            <person name="Talag J."/>
            <person name="Welchert J."/>
            <person name="Wing R.A."/>
        </authorList>
    </citation>
    <scope>NUCLEOTIDE SEQUENCE [LARGE SCALE GENOMIC DNA]</scope>
</reference>
<dbReference type="FunFam" id="3.80.10.10:FF:000383">
    <property type="entry name" value="Leucine-rich repeat receptor protein kinase EMS1"/>
    <property type="match status" value="1"/>
</dbReference>
<evidence type="ECO:0000256" key="7">
    <source>
        <dbReference type="ARBA" id="ARBA00022692"/>
    </source>
</evidence>
<evidence type="ECO:0000256" key="15">
    <source>
        <dbReference type="ARBA" id="ARBA00047899"/>
    </source>
</evidence>
<feature type="chain" id="PRO_5002364791" description="non-specific serine/threonine protein kinase" evidence="17">
    <location>
        <begin position="27"/>
        <end position="753"/>
    </location>
</feature>
<dbReference type="Gene3D" id="1.10.510.10">
    <property type="entry name" value="Transferase(Phosphotransferase) domain 1"/>
    <property type="match status" value="1"/>
</dbReference>
<keyword evidence="3" id="KW-1003">Cell membrane</keyword>
<dbReference type="GO" id="GO:0005886">
    <property type="term" value="C:plasma membrane"/>
    <property type="evidence" value="ECO:0007669"/>
    <property type="project" value="UniProtKB-SubCell"/>
</dbReference>
<keyword evidence="13" id="KW-0675">Receptor</keyword>
<dbReference type="FunFam" id="3.80.10.10:FF:000565">
    <property type="entry name" value="Leucine-rich repeat receptor-like kinase protein FLORAL ORGAN NUMBER1"/>
    <property type="match status" value="2"/>
</dbReference>
<keyword evidence="9" id="KW-0677">Repeat</keyword>
<proteinExistence type="predicted"/>
<dbReference type="Pfam" id="PF13855">
    <property type="entry name" value="LRR_8"/>
    <property type="match status" value="2"/>
</dbReference>
<dbReference type="FunFam" id="3.80.10.10:FF:000041">
    <property type="entry name" value="LRR receptor-like serine/threonine-protein kinase ERECTA"/>
    <property type="match status" value="1"/>
</dbReference>
<keyword evidence="20" id="KW-1185">Reference proteome</keyword>
<dbReference type="EnsemblPlants" id="OPUNC02G21970.1">
    <property type="protein sequence ID" value="OPUNC02G21970.1"/>
    <property type="gene ID" value="OPUNC02G21970"/>
</dbReference>
<keyword evidence="11" id="KW-1133">Transmembrane helix</keyword>
<sequence>MIVPSALLLLLLLPLLLCYGVGNVHCSPVHGSSIDLHSLLHFKQGITSDPNGVFNSWNTSIHHCKWRGVMCTHAQPWRVSGLNLAGQSLGGQISSSLGNLTFLSKLVLSNNSFFGPLPLLNRLQQLQKLTLGSNGLHGAIPDALTKFFQLVIRGPLHKPSSGCDSCEHKLTFESRNNLTGTIPQTLGDVTSLKVLYLYENQLSGSIPDKIWQLSNLVQLVLGENNLSGGIPQALHNLSSLEILGLEFNMLGKALPPNMGDALSNLQLLNLGNNMFEGRIPASLVITSTYLLSGYAQSWQASSFGDIYSFRIVLLEMLMGKRPTDPMFDSELNIVNFVGRNFPDLVLSIIDDQLKEECRSFIQETASVGNEVYQCLLSLLQVALSCARLFPRELMNMREVVNRLRAIKTSYDGVLLLLFCGVGDVGCSTVPENTTDMVSLLSFKEGITNDPSGVLSNWNTSIHFCSWKGVWCSPKHPGRVTALNLAGQGLSGTIAASVGNLTSVRTVDLSSNNFSGQIPHLANLQKMQVLNLSFNTLDGIIPDTLRNCSNMRKLDLYTNLLRESDSSADRNLVYIDLSRNNLTGIIPASLKNISLLEKIYLQANQLEGSIPDELGQFSNILVLVLGGNRLSAYLGLFNIYYWVKTNYLSGIIPPSIGNLSGLILLTLDENSLIGTIGQWIGNLKYLQFLYLGQNNIAGTIPPTIGNLTRLTELYLENNAFEGHILPSLSSLAQIFHYSPQIEGDFMGIALGIDL</sequence>
<dbReference type="InterPro" id="IPR011009">
    <property type="entry name" value="Kinase-like_dom_sf"/>
</dbReference>
<dbReference type="InterPro" id="IPR001611">
    <property type="entry name" value="Leu-rich_rpt"/>
</dbReference>
<dbReference type="SUPFAM" id="SSF52058">
    <property type="entry name" value="L domain-like"/>
    <property type="match status" value="1"/>
</dbReference>
<organism evidence="19">
    <name type="scientific">Oryza punctata</name>
    <name type="common">Red rice</name>
    <dbReference type="NCBI Taxonomy" id="4537"/>
    <lineage>
        <taxon>Eukaryota</taxon>
        <taxon>Viridiplantae</taxon>
        <taxon>Streptophyta</taxon>
        <taxon>Embryophyta</taxon>
        <taxon>Tracheophyta</taxon>
        <taxon>Spermatophyta</taxon>
        <taxon>Magnoliopsida</taxon>
        <taxon>Liliopsida</taxon>
        <taxon>Poales</taxon>
        <taxon>Poaceae</taxon>
        <taxon>BOP clade</taxon>
        <taxon>Oryzoideae</taxon>
        <taxon>Oryzeae</taxon>
        <taxon>Oryzinae</taxon>
        <taxon>Oryza</taxon>
    </lineage>
</organism>
<comment type="subcellular location">
    <subcellularLocation>
        <location evidence="1">Cell membrane</location>
        <topology evidence="1">Single-pass membrane protein</topology>
    </subcellularLocation>
</comment>
<dbReference type="Pfam" id="PF00560">
    <property type="entry name" value="LRR_1"/>
    <property type="match status" value="5"/>
</dbReference>
<keyword evidence="14" id="KW-0325">Glycoprotein</keyword>
<dbReference type="Proteomes" id="UP000026962">
    <property type="component" value="Chromosome 2"/>
</dbReference>
<dbReference type="Gramene" id="OPUNC02G21970.1">
    <property type="protein sequence ID" value="OPUNC02G21970.1"/>
    <property type="gene ID" value="OPUNC02G21970"/>
</dbReference>
<dbReference type="eggNOG" id="ENOG502QPYS">
    <property type="taxonomic scope" value="Eukaryota"/>
</dbReference>
<evidence type="ECO:0000256" key="5">
    <source>
        <dbReference type="ARBA" id="ARBA00022614"/>
    </source>
</evidence>
<evidence type="ECO:0000256" key="11">
    <source>
        <dbReference type="ARBA" id="ARBA00022989"/>
    </source>
</evidence>
<evidence type="ECO:0000256" key="13">
    <source>
        <dbReference type="ARBA" id="ARBA00023170"/>
    </source>
</evidence>
<evidence type="ECO:0000256" key="12">
    <source>
        <dbReference type="ARBA" id="ARBA00023136"/>
    </source>
</evidence>
<reference evidence="19" key="1">
    <citation type="submission" date="2015-04" db="UniProtKB">
        <authorList>
            <consortium name="EnsemblPlants"/>
        </authorList>
    </citation>
    <scope>IDENTIFICATION</scope>
</reference>
<evidence type="ECO:0000256" key="2">
    <source>
        <dbReference type="ARBA" id="ARBA00012513"/>
    </source>
</evidence>
<dbReference type="STRING" id="4537.A0A0E0K2E7"/>
<keyword evidence="6" id="KW-0808">Transferase</keyword>
<dbReference type="SMART" id="SM00369">
    <property type="entry name" value="LRR_TYP"/>
    <property type="match status" value="8"/>
</dbReference>
<evidence type="ECO:0000256" key="4">
    <source>
        <dbReference type="ARBA" id="ARBA00022527"/>
    </source>
</evidence>
<dbReference type="InterPro" id="IPR003591">
    <property type="entry name" value="Leu-rich_rpt_typical-subtyp"/>
</dbReference>
<evidence type="ECO:0000259" key="18">
    <source>
        <dbReference type="Pfam" id="PF08263"/>
    </source>
</evidence>
<evidence type="ECO:0000256" key="14">
    <source>
        <dbReference type="ARBA" id="ARBA00023180"/>
    </source>
</evidence>